<evidence type="ECO:0000313" key="7">
    <source>
        <dbReference type="EMBL" id="CEA06096.1"/>
    </source>
</evidence>
<organism evidence="7">
    <name type="scientific">Pseudomonas saudimassiliensis</name>
    <dbReference type="NCBI Taxonomy" id="1461581"/>
    <lineage>
        <taxon>Bacteria</taxon>
        <taxon>Pseudomonadati</taxon>
        <taxon>Pseudomonadota</taxon>
        <taxon>Gammaproteobacteria</taxon>
        <taxon>Pseudomonadales</taxon>
        <taxon>Pseudomonadaceae</taxon>
        <taxon>Pseudomonas</taxon>
    </lineage>
</organism>
<dbReference type="Pfam" id="PF00990">
    <property type="entry name" value="GGDEF"/>
    <property type="match status" value="1"/>
</dbReference>
<feature type="transmembrane region" description="Helical" evidence="5">
    <location>
        <begin position="103"/>
        <end position="120"/>
    </location>
</feature>
<feature type="transmembrane region" description="Helical" evidence="5">
    <location>
        <begin position="47"/>
        <end position="68"/>
    </location>
</feature>
<comment type="catalytic activity">
    <reaction evidence="4">
        <text>2 GTP = 3',3'-c-di-GMP + 2 diphosphate</text>
        <dbReference type="Rhea" id="RHEA:24898"/>
        <dbReference type="ChEBI" id="CHEBI:33019"/>
        <dbReference type="ChEBI" id="CHEBI:37565"/>
        <dbReference type="ChEBI" id="CHEBI:58805"/>
        <dbReference type="EC" id="2.7.7.65"/>
    </reaction>
</comment>
<name>A0A078MMV1_9PSED</name>
<evidence type="ECO:0000256" key="3">
    <source>
        <dbReference type="ARBA" id="ARBA00012528"/>
    </source>
</evidence>
<dbReference type="OrthoDB" id="9803824at2"/>
<feature type="transmembrane region" description="Helical" evidence="5">
    <location>
        <begin position="127"/>
        <end position="145"/>
    </location>
</feature>
<dbReference type="PANTHER" id="PTHR45138">
    <property type="entry name" value="REGULATORY COMPONENTS OF SENSORY TRANSDUCTION SYSTEM"/>
    <property type="match status" value="1"/>
</dbReference>
<comment type="cofactor">
    <cofactor evidence="1">
        <name>Mg(2+)</name>
        <dbReference type="ChEBI" id="CHEBI:18420"/>
    </cofactor>
</comment>
<dbReference type="NCBIfam" id="TIGR00254">
    <property type="entry name" value="GGDEF"/>
    <property type="match status" value="1"/>
</dbReference>
<proteinExistence type="predicted"/>
<gene>
    <name evidence="7" type="ORF">BN1049_02473</name>
</gene>
<comment type="subcellular location">
    <subcellularLocation>
        <location evidence="2">Cell inner membrane</location>
    </subcellularLocation>
</comment>
<dbReference type="PATRIC" id="fig|1461581.3.peg.2438"/>
<dbReference type="EMBL" id="LK391969">
    <property type="protein sequence ID" value="CEF27521.1"/>
    <property type="molecule type" value="Genomic_DNA"/>
</dbReference>
<keyword evidence="5" id="KW-0812">Transmembrane</keyword>
<dbReference type="InterPro" id="IPR000160">
    <property type="entry name" value="GGDEF_dom"/>
</dbReference>
<dbReference type="InterPro" id="IPR050469">
    <property type="entry name" value="Diguanylate_Cyclase"/>
</dbReference>
<dbReference type="GO" id="GO:0043709">
    <property type="term" value="P:cell adhesion involved in single-species biofilm formation"/>
    <property type="evidence" value="ECO:0007669"/>
    <property type="project" value="TreeGrafter"/>
</dbReference>
<dbReference type="GO" id="GO:0052621">
    <property type="term" value="F:diguanylate cyclase activity"/>
    <property type="evidence" value="ECO:0007669"/>
    <property type="project" value="UniProtKB-EC"/>
</dbReference>
<dbReference type="CDD" id="cd01949">
    <property type="entry name" value="GGDEF"/>
    <property type="match status" value="1"/>
</dbReference>
<evidence type="ECO:0000256" key="1">
    <source>
        <dbReference type="ARBA" id="ARBA00001946"/>
    </source>
</evidence>
<feature type="transmembrane region" description="Helical" evidence="5">
    <location>
        <begin position="20"/>
        <end position="41"/>
    </location>
</feature>
<evidence type="ECO:0000256" key="4">
    <source>
        <dbReference type="ARBA" id="ARBA00034247"/>
    </source>
</evidence>
<dbReference type="AlphaFoldDB" id="A0A078MMV1"/>
<dbReference type="Gene3D" id="3.30.70.270">
    <property type="match status" value="1"/>
</dbReference>
<dbReference type="SUPFAM" id="SSF55073">
    <property type="entry name" value="Nucleotide cyclase"/>
    <property type="match status" value="1"/>
</dbReference>
<dbReference type="InterPro" id="IPR043128">
    <property type="entry name" value="Rev_trsase/Diguanyl_cyclase"/>
</dbReference>
<evidence type="ECO:0000259" key="6">
    <source>
        <dbReference type="PROSITE" id="PS50887"/>
    </source>
</evidence>
<dbReference type="GO" id="GO:1902201">
    <property type="term" value="P:negative regulation of bacterial-type flagellum-dependent cell motility"/>
    <property type="evidence" value="ECO:0007669"/>
    <property type="project" value="TreeGrafter"/>
</dbReference>
<dbReference type="SMART" id="SM00267">
    <property type="entry name" value="GGDEF"/>
    <property type="match status" value="1"/>
</dbReference>
<dbReference type="InterPro" id="IPR029787">
    <property type="entry name" value="Nucleotide_cyclase"/>
</dbReference>
<dbReference type="EC" id="2.7.7.65" evidence="3"/>
<sequence length="375" mass="42449">MTERDFDQQARDQALRLQRFYLAQLIYGITYVVIAVTWATGAYIGSFAMAMSHYVFGVATQTVFFIMFRTGFNLRFKDPSLTSPQIIVALLLQTYLLALVGPIRGTVLVAYCLILLFGVFQLSRVAYLVHAALALACYGVLIFLNQHLEIYPQTLSFALLEWFVLACFMVWLIILGSYIRELRERLQQRHSTLKQHQQSLRSMMDQLHSLATTDSLTGLPNRRHFLDEAQRRMTLQHSGQTLGLALIDLDHFKRINDLYGHSAGDEVLQGFARIARANLRGEDMVARFGGEEFVLLLSNCDLPTLHHCVERIRLSLARTAFPSLPEDVFCTLSAGLCLVHPEDNLELRISQADEALYRAKAGGRNSSQTHQDAYA</sequence>
<dbReference type="PROSITE" id="PS50887">
    <property type="entry name" value="GGDEF"/>
    <property type="match status" value="1"/>
</dbReference>
<feature type="transmembrane region" description="Helical" evidence="5">
    <location>
        <begin position="157"/>
        <end position="179"/>
    </location>
</feature>
<dbReference type="PANTHER" id="PTHR45138:SF9">
    <property type="entry name" value="DIGUANYLATE CYCLASE DGCM-RELATED"/>
    <property type="match status" value="1"/>
</dbReference>
<dbReference type="GO" id="GO:0005886">
    <property type="term" value="C:plasma membrane"/>
    <property type="evidence" value="ECO:0007669"/>
    <property type="project" value="UniProtKB-SubCell"/>
</dbReference>
<dbReference type="FunFam" id="3.30.70.270:FF:000001">
    <property type="entry name" value="Diguanylate cyclase domain protein"/>
    <property type="match status" value="1"/>
</dbReference>
<protein>
    <recommendedName>
        <fullName evidence="3">diguanylate cyclase</fullName>
        <ecNumber evidence="3">2.7.7.65</ecNumber>
    </recommendedName>
</protein>
<evidence type="ECO:0000256" key="5">
    <source>
        <dbReference type="SAM" id="Phobius"/>
    </source>
</evidence>
<feature type="domain" description="GGDEF" evidence="6">
    <location>
        <begin position="240"/>
        <end position="372"/>
    </location>
</feature>
<dbReference type="RefSeq" id="WP_044500284.1">
    <property type="nucleotide sequence ID" value="NZ_LK391969.1"/>
</dbReference>
<accession>A0A078MMV1</accession>
<reference evidence="7" key="1">
    <citation type="submission" date="2014-07" db="EMBL/GenBank/DDBJ databases">
        <authorList>
            <person name="Urmite Genomes Urmite Genomes"/>
        </authorList>
    </citation>
    <scope>NUCLEOTIDE SEQUENCE</scope>
    <source>
        <strain evidence="7">12M76_air</strain>
    </source>
</reference>
<keyword evidence="5" id="KW-1133">Transmembrane helix</keyword>
<dbReference type="EMBL" id="LM997413">
    <property type="protein sequence ID" value="CEA06096.1"/>
    <property type="molecule type" value="Genomic_DNA"/>
</dbReference>
<keyword evidence="5" id="KW-0472">Membrane</keyword>
<evidence type="ECO:0000256" key="2">
    <source>
        <dbReference type="ARBA" id="ARBA00004533"/>
    </source>
</evidence>